<comment type="subcellular location">
    <subcellularLocation>
        <location evidence="1">Endoplasmic reticulum membrane</location>
        <topology evidence="1">Single-pass membrane protein</topology>
    </subcellularLocation>
</comment>
<evidence type="ECO:0000313" key="10">
    <source>
        <dbReference type="Proteomes" id="UP000292702"/>
    </source>
</evidence>
<dbReference type="GO" id="GO:0005789">
    <property type="term" value="C:endoplasmic reticulum membrane"/>
    <property type="evidence" value="ECO:0007669"/>
    <property type="project" value="UniProtKB-SubCell"/>
</dbReference>
<dbReference type="OrthoDB" id="72053at2759"/>
<comment type="caution">
    <text evidence="9">The sequence shown here is derived from an EMBL/GenBank/DDBJ whole genome shotgun (WGS) entry which is preliminary data.</text>
</comment>
<gene>
    <name evidence="9" type="ORF">EIP91_008502</name>
</gene>
<dbReference type="AlphaFoldDB" id="A0A4R0RNG3"/>
<evidence type="ECO:0000256" key="1">
    <source>
        <dbReference type="ARBA" id="ARBA00004389"/>
    </source>
</evidence>
<sequence length="592" mass="66763">MRFASFFTHLPHTLLVSSLAFATNALPVQSTELLVLTPDNFKDTIAHGVWFIEHFSPYCGHCRRFAPTWEKLVEHYTSQEDPGIQLAQVNCAVHGDLCRENNVDGYPQMNFYRDGQFVDTYQKSRDFDLLTAYITEHLEPKVEPVTTTTTPPPITTVDPTPETKELIEETFKLPDEKLYNPTGNVVILNEQTFPNAVADGHVFVKYYAPWCGHCKKLAPIWTELARSMRGKLTVAEVNCEENGALCRTQGVTGYPMLFYYPSGRSSKMEYTGGRKLNQLVAFSERLSGPPVLMLNEGELSQVVAEHPVVYLLLRAAGDKNAVKQVVDSSHVLFGTPPIYVSSSPALFQHFNADASVSVLLALKDHEEEYPAANFKFTSSRPSKKDLETWLVRNKLPTALELHTDTFQEVMNAPYHPLVVIVAAPKSDTSVATRLQQIAMSWKRERKDENVVFTHMDSDKWASWLKSMYGIKGADLPSIVIANHSKLIYWDTDAFGRKIKFESVSIKSAITAASHGSIPYRHSENIVERMARYLNGKMEGVEHFVSNRPWTVVGFIVAAVIGIFLFLRYLLRDDIPMDGGQYRRLDGKTSRLD</sequence>
<feature type="domain" description="Thioredoxin" evidence="8">
    <location>
        <begin position="167"/>
        <end position="288"/>
    </location>
</feature>
<dbReference type="CDD" id="cd02961">
    <property type="entry name" value="PDI_a_family"/>
    <property type="match status" value="1"/>
</dbReference>
<dbReference type="SUPFAM" id="SSF52833">
    <property type="entry name" value="Thioredoxin-like"/>
    <property type="match status" value="3"/>
</dbReference>
<dbReference type="InterPro" id="IPR017937">
    <property type="entry name" value="Thioredoxin_CS"/>
</dbReference>
<evidence type="ECO:0000256" key="7">
    <source>
        <dbReference type="SAM" id="SignalP"/>
    </source>
</evidence>
<dbReference type="PANTHER" id="PTHR46426">
    <property type="entry name" value="PROTEIN DISULFIDE-ISOMERASE TMX3"/>
    <property type="match status" value="1"/>
</dbReference>
<dbReference type="Proteomes" id="UP000292702">
    <property type="component" value="Unassembled WGS sequence"/>
</dbReference>
<proteinExistence type="predicted"/>
<dbReference type="PROSITE" id="PS51352">
    <property type="entry name" value="THIOREDOXIN_2"/>
    <property type="match status" value="2"/>
</dbReference>
<dbReference type="STRING" id="92696.A0A4R0RNG3"/>
<protein>
    <recommendedName>
        <fullName evidence="8">Thioredoxin domain-containing protein</fullName>
    </recommendedName>
</protein>
<keyword evidence="10" id="KW-1185">Reference proteome</keyword>
<evidence type="ECO:0000259" key="8">
    <source>
        <dbReference type="PROSITE" id="PS51352"/>
    </source>
</evidence>
<evidence type="ECO:0000256" key="4">
    <source>
        <dbReference type="ARBA" id="ARBA00023136"/>
    </source>
</evidence>
<organism evidence="9 10">
    <name type="scientific">Steccherinum ochraceum</name>
    <dbReference type="NCBI Taxonomy" id="92696"/>
    <lineage>
        <taxon>Eukaryota</taxon>
        <taxon>Fungi</taxon>
        <taxon>Dikarya</taxon>
        <taxon>Basidiomycota</taxon>
        <taxon>Agaricomycotina</taxon>
        <taxon>Agaricomycetes</taxon>
        <taxon>Polyporales</taxon>
        <taxon>Steccherinaceae</taxon>
        <taxon>Steccherinum</taxon>
    </lineage>
</organism>
<feature type="chain" id="PRO_5020536543" description="Thioredoxin domain-containing protein" evidence="7">
    <location>
        <begin position="26"/>
        <end position="592"/>
    </location>
</feature>
<dbReference type="PROSITE" id="PS00194">
    <property type="entry name" value="THIOREDOXIN_1"/>
    <property type="match status" value="1"/>
</dbReference>
<dbReference type="InterPro" id="IPR052250">
    <property type="entry name" value="PDI_TMX3"/>
</dbReference>
<dbReference type="Pfam" id="PF13848">
    <property type="entry name" value="Thioredoxin_6"/>
    <property type="match status" value="1"/>
</dbReference>
<keyword evidence="2 6" id="KW-0812">Transmembrane</keyword>
<dbReference type="PANTHER" id="PTHR46426:SF1">
    <property type="entry name" value="PROTEIN DISULFIDE-ISOMERASE TMX3"/>
    <property type="match status" value="1"/>
</dbReference>
<reference evidence="9 10" key="1">
    <citation type="submission" date="2018-11" db="EMBL/GenBank/DDBJ databases">
        <title>Genome assembly of Steccherinum ochraceum LE-BIN_3174, the white-rot fungus of the Steccherinaceae family (The Residual Polyporoid clade, Polyporales, Basidiomycota).</title>
        <authorList>
            <person name="Fedorova T.V."/>
            <person name="Glazunova O.A."/>
            <person name="Landesman E.O."/>
            <person name="Moiseenko K.V."/>
            <person name="Psurtseva N.V."/>
            <person name="Savinova O.S."/>
            <person name="Shakhova N.V."/>
            <person name="Tyazhelova T.V."/>
            <person name="Vasina D.V."/>
        </authorList>
    </citation>
    <scope>NUCLEOTIDE SEQUENCE [LARGE SCALE GENOMIC DNA]</scope>
    <source>
        <strain evidence="9 10">LE-BIN_3174</strain>
    </source>
</reference>
<evidence type="ECO:0000256" key="2">
    <source>
        <dbReference type="ARBA" id="ARBA00022692"/>
    </source>
</evidence>
<evidence type="ECO:0000313" key="9">
    <source>
        <dbReference type="EMBL" id="TCD69206.1"/>
    </source>
</evidence>
<keyword evidence="3 6" id="KW-1133">Transmembrane helix</keyword>
<name>A0A4R0RNG3_9APHY</name>
<dbReference type="InterPro" id="IPR013766">
    <property type="entry name" value="Thioredoxin_domain"/>
</dbReference>
<dbReference type="Pfam" id="PF00085">
    <property type="entry name" value="Thioredoxin"/>
    <property type="match status" value="2"/>
</dbReference>
<feature type="transmembrane region" description="Helical" evidence="6">
    <location>
        <begin position="549"/>
        <end position="570"/>
    </location>
</feature>
<dbReference type="InterPro" id="IPR036249">
    <property type="entry name" value="Thioredoxin-like_sf"/>
</dbReference>
<evidence type="ECO:0000256" key="3">
    <source>
        <dbReference type="ARBA" id="ARBA00022989"/>
    </source>
</evidence>
<keyword evidence="7" id="KW-0732">Signal</keyword>
<keyword evidence="4 6" id="KW-0472">Membrane</keyword>
<feature type="signal peptide" evidence="7">
    <location>
        <begin position="1"/>
        <end position="25"/>
    </location>
</feature>
<dbReference type="EMBL" id="RWJN01000047">
    <property type="protein sequence ID" value="TCD69206.1"/>
    <property type="molecule type" value="Genomic_DNA"/>
</dbReference>
<evidence type="ECO:0000256" key="5">
    <source>
        <dbReference type="ARBA" id="ARBA00045246"/>
    </source>
</evidence>
<comment type="function">
    <text evidence="5">Probable disulfide isomerase, which participates in the folding of proteins containing disulfide bonds. May act as a dithiol oxidase. Acts as a regulator of endoplasmic reticulum-mitochondria contact sites via its ability to regulate redox signals.</text>
</comment>
<accession>A0A4R0RNG3</accession>
<feature type="domain" description="Thioredoxin" evidence="8">
    <location>
        <begin position="14"/>
        <end position="139"/>
    </location>
</feature>
<dbReference type="Gene3D" id="3.40.30.10">
    <property type="entry name" value="Glutaredoxin"/>
    <property type="match status" value="3"/>
</dbReference>
<evidence type="ECO:0000256" key="6">
    <source>
        <dbReference type="SAM" id="Phobius"/>
    </source>
</evidence>